<keyword evidence="3" id="KW-1185">Reference proteome</keyword>
<gene>
    <name evidence="2" type="ORF">NM125_01005</name>
</gene>
<feature type="domain" description="NmrA-like" evidence="1">
    <location>
        <begin position="3"/>
        <end position="263"/>
    </location>
</feature>
<dbReference type="RefSeq" id="WP_255131972.1">
    <property type="nucleotide sequence ID" value="NZ_JANDBC010000001.1"/>
</dbReference>
<dbReference type="Gene3D" id="3.90.25.10">
    <property type="entry name" value="UDP-galactose 4-epimerase, domain 1"/>
    <property type="match status" value="1"/>
</dbReference>
<dbReference type="InterPro" id="IPR036291">
    <property type="entry name" value="NAD(P)-bd_dom_sf"/>
</dbReference>
<reference evidence="2" key="1">
    <citation type="submission" date="2022-06" db="EMBL/GenBank/DDBJ databases">
        <title>Gracilimonas sp. CAU 1638 isolated from sea sediment.</title>
        <authorList>
            <person name="Kim W."/>
        </authorList>
    </citation>
    <scope>NUCLEOTIDE SEQUENCE</scope>
    <source>
        <strain evidence="2">CAU 1638</strain>
    </source>
</reference>
<dbReference type="AlphaFoldDB" id="A0A9X2L0K9"/>
<proteinExistence type="predicted"/>
<accession>A0A9X2L0K9</accession>
<dbReference type="EMBL" id="JANDBC010000001">
    <property type="protein sequence ID" value="MCP9290153.1"/>
    <property type="molecule type" value="Genomic_DNA"/>
</dbReference>
<dbReference type="SUPFAM" id="SSF51735">
    <property type="entry name" value="NAD(P)-binding Rossmann-fold domains"/>
    <property type="match status" value="1"/>
</dbReference>
<evidence type="ECO:0000259" key="1">
    <source>
        <dbReference type="Pfam" id="PF05368"/>
    </source>
</evidence>
<dbReference type="PANTHER" id="PTHR43162:SF1">
    <property type="entry name" value="PRESTALK A DIFFERENTIATION PROTEIN A"/>
    <property type="match status" value="1"/>
</dbReference>
<name>A0A9X2L0K9_9BACT</name>
<evidence type="ECO:0000313" key="2">
    <source>
        <dbReference type="EMBL" id="MCP9290153.1"/>
    </source>
</evidence>
<dbReference type="Pfam" id="PF05368">
    <property type="entry name" value="NmrA"/>
    <property type="match status" value="1"/>
</dbReference>
<protein>
    <submittedName>
        <fullName evidence="2">NAD(P)H-binding protein</fullName>
    </submittedName>
</protein>
<dbReference type="Gene3D" id="3.40.50.720">
    <property type="entry name" value="NAD(P)-binding Rossmann-like Domain"/>
    <property type="match status" value="1"/>
</dbReference>
<evidence type="ECO:0000313" key="3">
    <source>
        <dbReference type="Proteomes" id="UP001139125"/>
    </source>
</evidence>
<sequence length="290" mass="32516">MNKETVLVTGATGNVGREVVAALQAFHPEADIRVAVRSPKELDQKTSDYESVYLDFQDPDSFTKAVAGCTSVFLLRPPAISNTKDTLNRFIGCARKSGVRRIVFLSVAGAADNRWVPHHAVEQELKNGPEDWVILRPGFFAQNLESAYREDIVQDDRLYVPAGNGRVAFVDVRDIGEVAAKVLTSPNKHAGMIYTLTGPESYTFYEVADLLSQYLNRSIIYKPASIPGYMFHLLFTKKLGFMQSIVQTILHVGLRFGQAEKVDPMLGRLLSHTPNNIEHYIRDRTEVWEE</sequence>
<dbReference type="InterPro" id="IPR008030">
    <property type="entry name" value="NmrA-like"/>
</dbReference>
<comment type="caution">
    <text evidence="2">The sequence shown here is derived from an EMBL/GenBank/DDBJ whole genome shotgun (WGS) entry which is preliminary data.</text>
</comment>
<dbReference type="InterPro" id="IPR051604">
    <property type="entry name" value="Ergot_Alk_Oxidoreductase"/>
</dbReference>
<organism evidence="2 3">
    <name type="scientific">Gracilimonas sediminicola</name>
    <dbReference type="NCBI Taxonomy" id="2952158"/>
    <lineage>
        <taxon>Bacteria</taxon>
        <taxon>Pseudomonadati</taxon>
        <taxon>Balneolota</taxon>
        <taxon>Balneolia</taxon>
        <taxon>Balneolales</taxon>
        <taxon>Balneolaceae</taxon>
        <taxon>Gracilimonas</taxon>
    </lineage>
</organism>
<dbReference type="PANTHER" id="PTHR43162">
    <property type="match status" value="1"/>
</dbReference>
<dbReference type="Proteomes" id="UP001139125">
    <property type="component" value="Unassembled WGS sequence"/>
</dbReference>